<feature type="domain" description="Response regulatory" evidence="4">
    <location>
        <begin position="8"/>
        <end position="154"/>
    </location>
</feature>
<name>A0AA41HBH1_9BURK</name>
<dbReference type="AlphaFoldDB" id="A0AA41HBH1"/>
<feature type="domain" description="PAC" evidence="6">
    <location>
        <begin position="268"/>
        <end position="322"/>
    </location>
</feature>
<dbReference type="CDD" id="cd01948">
    <property type="entry name" value="EAL"/>
    <property type="match status" value="1"/>
</dbReference>
<proteinExistence type="predicted"/>
<dbReference type="InterPro" id="IPR000014">
    <property type="entry name" value="PAS"/>
</dbReference>
<evidence type="ECO:0000256" key="1">
    <source>
        <dbReference type="ARBA" id="ARBA00051114"/>
    </source>
</evidence>
<comment type="catalytic activity">
    <reaction evidence="1">
        <text>3',3'-c-di-GMP + H2O = 5'-phosphoguanylyl(3'-&gt;5')guanosine + H(+)</text>
        <dbReference type="Rhea" id="RHEA:24902"/>
        <dbReference type="ChEBI" id="CHEBI:15377"/>
        <dbReference type="ChEBI" id="CHEBI:15378"/>
        <dbReference type="ChEBI" id="CHEBI:58754"/>
        <dbReference type="ChEBI" id="CHEBI:58805"/>
        <dbReference type="EC" id="3.1.4.52"/>
    </reaction>
    <physiologicalReaction direction="left-to-right" evidence="1">
        <dbReference type="Rhea" id="RHEA:24903"/>
    </physiologicalReaction>
</comment>
<dbReference type="PANTHER" id="PTHR44757:SF2">
    <property type="entry name" value="BIOFILM ARCHITECTURE MAINTENANCE PROTEIN MBAA"/>
    <property type="match status" value="1"/>
</dbReference>
<dbReference type="InterPro" id="IPR001633">
    <property type="entry name" value="EAL_dom"/>
</dbReference>
<feature type="region of interest" description="Disordered" evidence="3">
    <location>
        <begin position="883"/>
        <end position="914"/>
    </location>
</feature>
<evidence type="ECO:0000313" key="12">
    <source>
        <dbReference type="Proteomes" id="UP001162889"/>
    </source>
</evidence>
<dbReference type="CDD" id="cd01949">
    <property type="entry name" value="GGDEF"/>
    <property type="match status" value="1"/>
</dbReference>
<dbReference type="InterPro" id="IPR001610">
    <property type="entry name" value="PAC"/>
</dbReference>
<dbReference type="PROSITE" id="PS50887">
    <property type="entry name" value="GGDEF"/>
    <property type="match status" value="1"/>
</dbReference>
<dbReference type="PROSITE" id="PS50113">
    <property type="entry name" value="PAC"/>
    <property type="match status" value="1"/>
</dbReference>
<dbReference type="PROSITE" id="PS50110">
    <property type="entry name" value="RESPONSE_REGULATORY"/>
    <property type="match status" value="2"/>
</dbReference>
<feature type="domain" description="Response regulatory" evidence="4">
    <location>
        <begin position="765"/>
        <end position="880"/>
    </location>
</feature>
<dbReference type="Pfam" id="PF00563">
    <property type="entry name" value="EAL"/>
    <property type="match status" value="1"/>
</dbReference>
<dbReference type="Proteomes" id="UP001155901">
    <property type="component" value="Unassembled WGS sequence"/>
</dbReference>
<accession>A0AA41HBH1</accession>
<dbReference type="InterPro" id="IPR000700">
    <property type="entry name" value="PAS-assoc_C"/>
</dbReference>
<comment type="caution">
    <text evidence="9">The sequence shown here is derived from an EMBL/GenBank/DDBJ whole genome shotgun (WGS) entry which is preliminary data.</text>
</comment>
<dbReference type="PANTHER" id="PTHR44757">
    <property type="entry name" value="DIGUANYLATE CYCLASE DGCP"/>
    <property type="match status" value="1"/>
</dbReference>
<evidence type="ECO:0000259" key="5">
    <source>
        <dbReference type="PROSITE" id="PS50112"/>
    </source>
</evidence>
<reference evidence="9" key="1">
    <citation type="submission" date="2021-07" db="EMBL/GenBank/DDBJ databases">
        <title>Characterization of violacein-producing bacteria and related species.</title>
        <authorList>
            <person name="Wilson H.S."/>
            <person name="De Leon M.E."/>
        </authorList>
    </citation>
    <scope>NUCLEOTIDE SEQUENCE</scope>
    <source>
        <strain evidence="9">HSC-15S17</strain>
    </source>
</reference>
<keyword evidence="12" id="KW-1185">Reference proteome</keyword>
<dbReference type="FunFam" id="3.20.20.450:FF:000001">
    <property type="entry name" value="Cyclic di-GMP phosphodiesterase yahA"/>
    <property type="match status" value="1"/>
</dbReference>
<dbReference type="Proteomes" id="UP001162889">
    <property type="component" value="Unassembled WGS sequence"/>
</dbReference>
<dbReference type="NCBIfam" id="TIGR00254">
    <property type="entry name" value="GGDEF"/>
    <property type="match status" value="1"/>
</dbReference>
<dbReference type="CDD" id="cd17569">
    <property type="entry name" value="REC_HupR-like"/>
    <property type="match status" value="1"/>
</dbReference>
<evidence type="ECO:0000313" key="11">
    <source>
        <dbReference type="Proteomes" id="UP001155901"/>
    </source>
</evidence>
<dbReference type="EMBL" id="JAHTGR010000033">
    <property type="protein sequence ID" value="MBV6325462.1"/>
    <property type="molecule type" value="Genomic_DNA"/>
</dbReference>
<dbReference type="Pfam" id="PF00072">
    <property type="entry name" value="Response_reg"/>
    <property type="match status" value="1"/>
</dbReference>
<dbReference type="SMART" id="SM00267">
    <property type="entry name" value="GGDEF"/>
    <property type="match status" value="1"/>
</dbReference>
<evidence type="ECO:0000256" key="3">
    <source>
        <dbReference type="SAM" id="MobiDB-lite"/>
    </source>
</evidence>
<evidence type="ECO:0000259" key="6">
    <source>
        <dbReference type="PROSITE" id="PS50113"/>
    </source>
</evidence>
<dbReference type="Pfam" id="PF13426">
    <property type="entry name" value="PAS_9"/>
    <property type="match status" value="1"/>
</dbReference>
<dbReference type="Pfam" id="PF00990">
    <property type="entry name" value="GGDEF"/>
    <property type="match status" value="1"/>
</dbReference>
<dbReference type="GO" id="GO:0071732">
    <property type="term" value="P:cellular response to nitric oxide"/>
    <property type="evidence" value="ECO:0007669"/>
    <property type="project" value="UniProtKB-ARBA"/>
</dbReference>
<dbReference type="GO" id="GO:0071111">
    <property type="term" value="F:cyclic-guanylate-specific phosphodiesterase activity"/>
    <property type="evidence" value="ECO:0007669"/>
    <property type="project" value="UniProtKB-EC"/>
</dbReference>
<evidence type="ECO:0000313" key="10">
    <source>
        <dbReference type="EMBL" id="MCP2012636.1"/>
    </source>
</evidence>
<dbReference type="InterPro" id="IPR001789">
    <property type="entry name" value="Sig_transdc_resp-reg_receiver"/>
</dbReference>
<gene>
    <name evidence="9" type="ORF">KVP70_31600</name>
    <name evidence="10" type="ORF">L1274_006407</name>
</gene>
<dbReference type="PROSITE" id="PS50112">
    <property type="entry name" value="PAS"/>
    <property type="match status" value="1"/>
</dbReference>
<dbReference type="SMART" id="SM00052">
    <property type="entry name" value="EAL"/>
    <property type="match status" value="1"/>
</dbReference>
<dbReference type="InterPro" id="IPR052155">
    <property type="entry name" value="Biofilm_reg_signaling"/>
</dbReference>
<dbReference type="CDD" id="cd00130">
    <property type="entry name" value="PAS"/>
    <property type="match status" value="1"/>
</dbReference>
<evidence type="ECO:0000259" key="8">
    <source>
        <dbReference type="PROSITE" id="PS50887"/>
    </source>
</evidence>
<reference evidence="10" key="2">
    <citation type="submission" date="2022-03" db="EMBL/GenBank/DDBJ databases">
        <title>Genome Encyclopedia of Bacteria and Archaea VI: Functional Genomics of Type Strains.</title>
        <authorList>
            <person name="Whitman W."/>
        </authorList>
    </citation>
    <scope>NUCLEOTIDE SEQUENCE</scope>
    <source>
        <strain evidence="10">HSC-15S17</strain>
    </source>
</reference>
<dbReference type="EMBL" id="JALJZU010000024">
    <property type="protein sequence ID" value="MCP2012636.1"/>
    <property type="molecule type" value="Genomic_DNA"/>
</dbReference>
<dbReference type="FunFam" id="3.30.70.270:FF:000001">
    <property type="entry name" value="Diguanylate cyclase domain protein"/>
    <property type="match status" value="1"/>
</dbReference>
<sequence length="914" mass="101139">MSSTSNRRILLVDDLPAIHADFRKILATPDETDDLDALHAGLFGEVQSAPTEGFEIDSAYQGDEAAIMVEQAYGSGRPYALAFVDMRMPPGPDGLETIELLWQRDGAVQIVICTAYTDHSWREVLERLDCGDRLLILKKPFDSIEVYQLANALCAKWNVARKLTLHLELLEATVQERTADLQTEVQVRRKAETALRLRNQAMESAVNAIVITTFGHQDALIEYVNPAFERITGYAAGEAIGRDMRFLQRDDRDQVGLQDLREALLAQRDGHAVLRNYRKDGSQFWNELYIAPVSNDDGKVGHYVGVMNDITVARENQRQLEHQANYDILTDLPNRALLQDRMAQAISHAQRVREHFAVLWIDLDRFKYVNDTYGHAVGDALLKDVSNRIKAALRGSDTVARVGGDEFVAMAVGLTSPLDADAIGHQLLAAISLPFVSGDQELQVGASIGVSIYPEDGESAEILLKHADTAMYNVKERGRNDVQFHTLAMSESVRQRATLENDLRLALGRSEFRLDYQPKIQVNTGRMRGVEALLRWDHPEHGLVSPARFVPLAEDTGQIVAIGEWVLRTACAQTQAWHAAGYPDLTVSVNVSACQFRQPELVDTIADILAQTGLEARYLDLELTEGVIMQDRDDVIETLRSLKKIGVTLSLDDFGTGYSSLSYLKRFPIDFVKIDQSFIHDITTNPSDASLTKAIITMAHSLGLKAIAEGVETDGQLGFLAKHRCDEVQGYLFSRPVSSTIIDAVLCGSFVLPSSDLPDHCHLHTVLLVDDEPNVIAGLLRVLRHCGYRILTAHNGAEGLDLLARNEVDVIVSDQNMPGMSGVEFLRLAKDIYPESVRMLLSGNVDLPIAIAAVNEGAITRLLRKSYDEGNLGEFIEQAILRKERGDDSERPAAPSRKDVQGSVECGKSSEESS</sequence>
<evidence type="ECO:0000259" key="4">
    <source>
        <dbReference type="PROSITE" id="PS50110"/>
    </source>
</evidence>
<feature type="domain" description="PAS" evidence="5">
    <location>
        <begin position="218"/>
        <end position="267"/>
    </location>
</feature>
<dbReference type="InterPro" id="IPR000160">
    <property type="entry name" value="GGDEF_dom"/>
</dbReference>
<dbReference type="SMART" id="SM00091">
    <property type="entry name" value="PAS"/>
    <property type="match status" value="1"/>
</dbReference>
<dbReference type="GO" id="GO:0000160">
    <property type="term" value="P:phosphorelay signal transduction system"/>
    <property type="evidence" value="ECO:0007669"/>
    <property type="project" value="InterPro"/>
</dbReference>
<protein>
    <submittedName>
        <fullName evidence="10">Diguanylate cyclase (GGDEF)-like protein/PAS domain S-box-containing protein</fullName>
    </submittedName>
    <submittedName>
        <fullName evidence="9">EAL domain-containing protein</fullName>
    </submittedName>
</protein>
<evidence type="ECO:0000256" key="2">
    <source>
        <dbReference type="PROSITE-ProRule" id="PRU00169"/>
    </source>
</evidence>
<feature type="domain" description="GGDEF" evidence="8">
    <location>
        <begin position="354"/>
        <end position="487"/>
    </location>
</feature>
<dbReference type="SMART" id="SM00086">
    <property type="entry name" value="PAC"/>
    <property type="match status" value="1"/>
</dbReference>
<feature type="compositionally biased region" description="Basic and acidic residues" evidence="3">
    <location>
        <begin position="883"/>
        <end position="900"/>
    </location>
</feature>
<dbReference type="SMART" id="SM00448">
    <property type="entry name" value="REC"/>
    <property type="match status" value="2"/>
</dbReference>
<feature type="modified residue" description="4-aspartylphosphate" evidence="2">
    <location>
        <position position="85"/>
    </location>
</feature>
<evidence type="ECO:0000259" key="7">
    <source>
        <dbReference type="PROSITE" id="PS50883"/>
    </source>
</evidence>
<dbReference type="RefSeq" id="WP_217946346.1">
    <property type="nucleotide sequence ID" value="NZ_JAHTGR010000033.1"/>
</dbReference>
<feature type="domain" description="EAL" evidence="7">
    <location>
        <begin position="496"/>
        <end position="750"/>
    </location>
</feature>
<dbReference type="PROSITE" id="PS50883">
    <property type="entry name" value="EAL"/>
    <property type="match status" value="1"/>
</dbReference>
<dbReference type="NCBIfam" id="TIGR00229">
    <property type="entry name" value="sensory_box"/>
    <property type="match status" value="1"/>
</dbReference>
<keyword evidence="2" id="KW-0597">Phosphoprotein</keyword>
<feature type="modified residue" description="4-aspartylphosphate" evidence="2">
    <location>
        <position position="814"/>
    </location>
</feature>
<organism evidence="9 11">
    <name type="scientific">Duganella violaceipulchra</name>
    <dbReference type="NCBI Taxonomy" id="2849652"/>
    <lineage>
        <taxon>Bacteria</taxon>
        <taxon>Pseudomonadati</taxon>
        <taxon>Pseudomonadota</taxon>
        <taxon>Betaproteobacteria</taxon>
        <taxon>Burkholderiales</taxon>
        <taxon>Oxalobacteraceae</taxon>
        <taxon>Telluria group</taxon>
        <taxon>Duganella</taxon>
    </lineage>
</organism>
<evidence type="ECO:0000313" key="9">
    <source>
        <dbReference type="EMBL" id="MBV6325462.1"/>
    </source>
</evidence>